<feature type="binding site" evidence="8">
    <location>
        <position position="216"/>
    </location>
    <ligand>
        <name>Cu cation</name>
        <dbReference type="ChEBI" id="CHEBI:23378"/>
        <label>A</label>
    </ligand>
</feature>
<keyword evidence="5" id="KW-0560">Oxidoreductase</keyword>
<evidence type="ECO:0000256" key="5">
    <source>
        <dbReference type="ARBA" id="ARBA00023002"/>
    </source>
</evidence>
<keyword evidence="13" id="KW-1185">Reference proteome</keyword>
<evidence type="ECO:0000256" key="10">
    <source>
        <dbReference type="PIRSR" id="PIRSR000290-3"/>
    </source>
</evidence>
<gene>
    <name evidence="12" type="ORF">QVD17_30177</name>
</gene>
<evidence type="ECO:0000256" key="8">
    <source>
        <dbReference type="PIRSR" id="PIRSR000290-1"/>
    </source>
</evidence>
<keyword evidence="4" id="KW-0883">Thioether bond</keyword>
<feature type="binding site" evidence="8">
    <location>
        <position position="371"/>
    </location>
    <ligand>
        <name>Cu cation</name>
        <dbReference type="ChEBI" id="CHEBI:23378"/>
        <label>B</label>
    </ligand>
</feature>
<dbReference type="PIRSF" id="PIRSF000290">
    <property type="entry name" value="PPO_plant"/>
    <property type="match status" value="1"/>
</dbReference>
<dbReference type="AlphaFoldDB" id="A0AAD8K2A0"/>
<evidence type="ECO:0000313" key="13">
    <source>
        <dbReference type="Proteomes" id="UP001229421"/>
    </source>
</evidence>
<dbReference type="Gene3D" id="1.10.1280.10">
    <property type="entry name" value="Di-copper center containing domain from catechol oxidase"/>
    <property type="match status" value="1"/>
</dbReference>
<dbReference type="EMBL" id="JAUHHV010000008">
    <property type="protein sequence ID" value="KAK1414433.1"/>
    <property type="molecule type" value="Genomic_DNA"/>
</dbReference>
<keyword evidence="3 8" id="KW-0479">Metal-binding</keyword>
<feature type="binding site" evidence="8">
    <location>
        <position position="207"/>
    </location>
    <ligand>
        <name>Cu cation</name>
        <dbReference type="ChEBI" id="CHEBI:23378"/>
        <label>A</label>
    </ligand>
</feature>
<dbReference type="Proteomes" id="UP001229421">
    <property type="component" value="Unassembled WGS sequence"/>
</dbReference>
<dbReference type="InterPro" id="IPR022740">
    <property type="entry name" value="Polyphenol_oxidase_C"/>
</dbReference>
<evidence type="ECO:0000256" key="1">
    <source>
        <dbReference type="ARBA" id="ARBA00009928"/>
    </source>
</evidence>
<keyword evidence="7 9" id="KW-1015">Disulfide bond</keyword>
<evidence type="ECO:0000256" key="3">
    <source>
        <dbReference type="ARBA" id="ARBA00022723"/>
    </source>
</evidence>
<dbReference type="PRINTS" id="PR00092">
    <property type="entry name" value="TYROSINASE"/>
</dbReference>
<evidence type="ECO:0000256" key="9">
    <source>
        <dbReference type="PIRSR" id="PIRSR000290-2"/>
    </source>
</evidence>
<organism evidence="12 13">
    <name type="scientific">Tagetes erecta</name>
    <name type="common">African marigold</name>
    <dbReference type="NCBI Taxonomy" id="13708"/>
    <lineage>
        <taxon>Eukaryota</taxon>
        <taxon>Viridiplantae</taxon>
        <taxon>Streptophyta</taxon>
        <taxon>Embryophyta</taxon>
        <taxon>Tracheophyta</taxon>
        <taxon>Spermatophyta</taxon>
        <taxon>Magnoliopsida</taxon>
        <taxon>eudicotyledons</taxon>
        <taxon>Gunneridae</taxon>
        <taxon>Pentapetalae</taxon>
        <taxon>asterids</taxon>
        <taxon>campanulids</taxon>
        <taxon>Asterales</taxon>
        <taxon>Asteraceae</taxon>
        <taxon>Asteroideae</taxon>
        <taxon>Heliantheae alliance</taxon>
        <taxon>Tageteae</taxon>
        <taxon>Tagetes</taxon>
    </lineage>
</organism>
<dbReference type="PROSITE" id="PS00497">
    <property type="entry name" value="TYROSINASE_1"/>
    <property type="match status" value="1"/>
</dbReference>
<name>A0AAD8K2A0_TARER</name>
<evidence type="ECO:0000256" key="6">
    <source>
        <dbReference type="ARBA" id="ARBA00023008"/>
    </source>
</evidence>
<comment type="subunit">
    <text evidence="2">Monomer.</text>
</comment>
<proteinExistence type="inferred from homology"/>
<protein>
    <recommendedName>
        <fullName evidence="11">Tyrosinase copper-binding domain-containing protein</fullName>
    </recommendedName>
</protein>
<dbReference type="InterPro" id="IPR016213">
    <property type="entry name" value="Polyphenol_oxidase"/>
</dbReference>
<feature type="disulfide bond" evidence="9">
    <location>
        <begin position="103"/>
        <end position="124"/>
    </location>
</feature>
<evidence type="ECO:0000256" key="7">
    <source>
        <dbReference type="ARBA" id="ARBA00023157"/>
    </source>
</evidence>
<feature type="binding site" evidence="8">
    <location>
        <position position="337"/>
    </location>
    <ligand>
        <name>Cu cation</name>
        <dbReference type="ChEBI" id="CHEBI:23378"/>
        <label>B</label>
    </ligand>
</feature>
<feature type="domain" description="Tyrosinase copper-binding" evidence="11">
    <location>
        <begin position="207"/>
        <end position="224"/>
    </location>
</feature>
<dbReference type="FunFam" id="1.10.1280.10:FF:000007">
    <property type="entry name" value="Polyphenol oxidase, chloroplastic"/>
    <property type="match status" value="1"/>
</dbReference>
<dbReference type="GO" id="GO:0005507">
    <property type="term" value="F:copper ion binding"/>
    <property type="evidence" value="ECO:0007669"/>
    <property type="project" value="UniProtKB-ARBA"/>
</dbReference>
<dbReference type="InterPro" id="IPR008922">
    <property type="entry name" value="Di-copper_centre_dom_sf"/>
</dbReference>
<evidence type="ECO:0000256" key="2">
    <source>
        <dbReference type="ARBA" id="ARBA00011245"/>
    </source>
</evidence>
<accession>A0AAD8K2A0</accession>
<evidence type="ECO:0000313" key="12">
    <source>
        <dbReference type="EMBL" id="KAK1414433.1"/>
    </source>
</evidence>
<sequence length="593" mass="65941">MICISTPSPTVAGTTAKPFSSSFTTTSPTFSWPLFSKNFNNHAINSHKVSCNINVGSSHNNFVNNVDRRDVLLGLGGLTGVVSLTSVPSVGAAPLAAPDISKCGTTALTGFKPGEGTPTGGDCCPPDSSKIMDFQFPKVKTFKVRPAAHLLSTKYIAKFNEAIKRMKELPDDDPRSFKQQAHIHCAYCNGAYTQSSSGFPDVEIQIHNSWLFFPFHRWYLYFYERILGSLIDDPTFALPFWNWDTPAGMTIPKFFNDPKSAIFDSKRNQNHLTAVVDLGYNGADSNTTDIEKVKNNLAIMYRQMVSNATDGTSFFGGEYRAGIEPISGGGSVEQSPHTPVHRWVGDPRETNGEDLGNFYSAGRDTLFYCHHSNVDRMWSLWKMLGGKHKDLTDPDWLNTSFVFYDENKNLVRVYVKDSLLTTQLGYDYQRVDVPWLNSKPVPRAPGSGIVNKLIGKVKKTDEVNFPVKLDKIVKVLVKRPGKSRSKKAKEEKEEILIIKGITYDSEKYVKFDVFVNDEDDDVSAPDQTEFAGSFAQLPHKHKGKSSSKTNFRAGLTELLEELEADDDDYVLVTVVPRSGTEDLTIDAIKISFA</sequence>
<feature type="binding site" evidence="8">
    <location>
        <position position="341"/>
    </location>
    <ligand>
        <name>Cu cation</name>
        <dbReference type="ChEBI" id="CHEBI:23378"/>
        <label>B</label>
    </ligand>
</feature>
<comment type="caution">
    <text evidence="12">The sequence shown here is derived from an EMBL/GenBank/DDBJ whole genome shotgun (WGS) entry which is preliminary data.</text>
</comment>
<dbReference type="GO" id="GO:0046148">
    <property type="term" value="P:pigment biosynthetic process"/>
    <property type="evidence" value="ECO:0007669"/>
    <property type="project" value="InterPro"/>
</dbReference>
<dbReference type="InterPro" id="IPR022739">
    <property type="entry name" value="Polyphenol_oxidase_cen"/>
</dbReference>
<feature type="disulfide bond" evidence="9">
    <location>
        <begin position="123"/>
        <end position="185"/>
    </location>
</feature>
<comment type="cofactor">
    <cofactor evidence="8">
        <name>Cu(2+)</name>
        <dbReference type="ChEBI" id="CHEBI:29036"/>
    </cofactor>
    <text evidence="8">Binds 2 copper ions per subunit.</text>
</comment>
<dbReference type="Pfam" id="PF12143">
    <property type="entry name" value="PPO1_KFDV"/>
    <property type="match status" value="1"/>
</dbReference>
<dbReference type="Pfam" id="PF12142">
    <property type="entry name" value="PPO1_DWL"/>
    <property type="match status" value="1"/>
</dbReference>
<comment type="similarity">
    <text evidence="1">Belongs to the tyrosinase family.</text>
</comment>
<dbReference type="InterPro" id="IPR002227">
    <property type="entry name" value="Tyrosinase_Cu-bd"/>
</dbReference>
<keyword evidence="6 8" id="KW-0186">Copper</keyword>
<reference evidence="12" key="1">
    <citation type="journal article" date="2023" name="bioRxiv">
        <title>Improved chromosome-level genome assembly for marigold (Tagetes erecta).</title>
        <authorList>
            <person name="Jiang F."/>
            <person name="Yuan L."/>
            <person name="Wang S."/>
            <person name="Wang H."/>
            <person name="Xu D."/>
            <person name="Wang A."/>
            <person name="Fan W."/>
        </authorList>
    </citation>
    <scope>NUCLEOTIDE SEQUENCE</scope>
    <source>
        <strain evidence="12">WSJ</strain>
        <tissue evidence="12">Leaf</tissue>
    </source>
</reference>
<feature type="binding site" evidence="8">
    <location>
        <position position="184"/>
    </location>
    <ligand>
        <name>Cu cation</name>
        <dbReference type="ChEBI" id="CHEBI:23378"/>
        <label>A</label>
    </ligand>
</feature>
<dbReference type="Pfam" id="PF00264">
    <property type="entry name" value="Tyrosinase"/>
    <property type="match status" value="1"/>
</dbReference>
<dbReference type="PANTHER" id="PTHR11474">
    <property type="entry name" value="TYROSINASE FAMILY MEMBER"/>
    <property type="match status" value="1"/>
</dbReference>
<dbReference type="InterPro" id="IPR050316">
    <property type="entry name" value="Tyrosinase/Hemocyanin"/>
</dbReference>
<dbReference type="PANTHER" id="PTHR11474:SF123">
    <property type="entry name" value="CATECHOL OXIDASE"/>
    <property type="match status" value="1"/>
</dbReference>
<dbReference type="GO" id="GO:0004097">
    <property type="term" value="F:catechol oxidase activity"/>
    <property type="evidence" value="ECO:0007669"/>
    <property type="project" value="InterPro"/>
</dbReference>
<evidence type="ECO:0000256" key="4">
    <source>
        <dbReference type="ARBA" id="ARBA00022784"/>
    </source>
</evidence>
<dbReference type="SUPFAM" id="SSF48056">
    <property type="entry name" value="Di-copper centre-containing domain"/>
    <property type="match status" value="1"/>
</dbReference>
<feature type="cross-link" description="2'-(S-cysteinyl)-histidine (Cys-His)" evidence="10">
    <location>
        <begin position="188"/>
        <end position="207"/>
    </location>
</feature>
<evidence type="ECO:0000259" key="11">
    <source>
        <dbReference type="PROSITE" id="PS00497"/>
    </source>
</evidence>